<dbReference type="Proteomes" id="UP000300879">
    <property type="component" value="Chromosome"/>
</dbReference>
<evidence type="ECO:0000313" key="2">
    <source>
        <dbReference type="EMBL" id="QCT02978.1"/>
    </source>
</evidence>
<dbReference type="Pfam" id="PF03992">
    <property type="entry name" value="ABM"/>
    <property type="match status" value="1"/>
</dbReference>
<proteinExistence type="predicted"/>
<keyword evidence="3" id="KW-1185">Reference proteome</keyword>
<dbReference type="RefSeq" id="WP_138225922.1">
    <property type="nucleotide sequence ID" value="NZ_CP040396.1"/>
</dbReference>
<dbReference type="PROSITE" id="PS51725">
    <property type="entry name" value="ABM"/>
    <property type="match status" value="1"/>
</dbReference>
<dbReference type="InterPro" id="IPR011008">
    <property type="entry name" value="Dimeric_a/b-barrel"/>
</dbReference>
<feature type="domain" description="ABM" evidence="1">
    <location>
        <begin position="4"/>
        <end position="95"/>
    </location>
</feature>
<dbReference type="Gene3D" id="3.30.70.100">
    <property type="match status" value="1"/>
</dbReference>
<evidence type="ECO:0000313" key="3">
    <source>
        <dbReference type="Proteomes" id="UP000300879"/>
    </source>
</evidence>
<name>A0A4P8XKN5_9BACL</name>
<dbReference type="EMBL" id="CP040396">
    <property type="protein sequence ID" value="QCT02978.1"/>
    <property type="molecule type" value="Genomic_DNA"/>
</dbReference>
<dbReference type="OrthoDB" id="165368at2"/>
<dbReference type="InterPro" id="IPR007138">
    <property type="entry name" value="ABM_dom"/>
</dbReference>
<protein>
    <recommendedName>
        <fullName evidence="1">ABM domain-containing protein</fullName>
    </recommendedName>
</protein>
<gene>
    <name evidence="2" type="ORF">E6C60_2265</name>
</gene>
<accession>A0A4P8XKN5</accession>
<evidence type="ECO:0000259" key="1">
    <source>
        <dbReference type="PROSITE" id="PS51725"/>
    </source>
</evidence>
<dbReference type="SUPFAM" id="SSF54909">
    <property type="entry name" value="Dimeric alpha+beta barrel"/>
    <property type="match status" value="1"/>
</dbReference>
<reference evidence="2 3" key="1">
    <citation type="submission" date="2019-05" db="EMBL/GenBank/DDBJ databases">
        <authorList>
            <person name="Chen C."/>
        </authorList>
    </citation>
    <scope>NUCLEOTIDE SEQUENCE [LARGE SCALE GENOMIC DNA]</scope>
    <source>
        <strain evidence="2 3">HB172198</strain>
    </source>
</reference>
<organism evidence="2 3">
    <name type="scientific">Paenibacillus algicola</name>
    <dbReference type="NCBI Taxonomy" id="2565926"/>
    <lineage>
        <taxon>Bacteria</taxon>
        <taxon>Bacillati</taxon>
        <taxon>Bacillota</taxon>
        <taxon>Bacilli</taxon>
        <taxon>Bacillales</taxon>
        <taxon>Paenibacillaceae</taxon>
        <taxon>Paenibacillus</taxon>
    </lineage>
</organism>
<dbReference type="KEGG" id="palo:E6C60_2265"/>
<dbReference type="AlphaFoldDB" id="A0A4P8XKN5"/>
<sequence>MSTFGVCGKLKAKDGQGEALANVLLEAAESMQSLEGCESYVVSISNTDADTVWVTEVWKDEASHAASLTLESTRSIIQKGLPLIANMEGDKLRILGGKGLKST</sequence>